<evidence type="ECO:0000313" key="8">
    <source>
        <dbReference type="EMBL" id="SCW03162.1"/>
    </source>
</evidence>
<evidence type="ECO:0000256" key="5">
    <source>
        <dbReference type="ARBA" id="ARBA00022970"/>
    </source>
</evidence>
<dbReference type="GO" id="GO:0005737">
    <property type="term" value="C:cytoplasm"/>
    <property type="evidence" value="ECO:0007669"/>
    <property type="project" value="UniProtKB-ARBA"/>
</dbReference>
<dbReference type="Pfam" id="PF18639">
    <property type="entry name" value="Longin_2"/>
    <property type="match status" value="1"/>
</dbReference>
<dbReference type="AlphaFoldDB" id="A0A1G4MGZ6"/>
<dbReference type="InterPro" id="IPR041153">
    <property type="entry name" value="LST4_longin"/>
</dbReference>
<protein>
    <recommendedName>
        <fullName evidence="2">Protein LST4</fullName>
    </recommendedName>
</protein>
<keyword evidence="4" id="KW-0653">Protein transport</keyword>
<dbReference type="EMBL" id="LT598486">
    <property type="protein sequence ID" value="SCW03162.1"/>
    <property type="molecule type" value="Genomic_DNA"/>
</dbReference>
<reference evidence="8 9" key="1">
    <citation type="submission" date="2016-03" db="EMBL/GenBank/DDBJ databases">
        <authorList>
            <person name="Devillers H."/>
        </authorList>
    </citation>
    <scope>NUCLEOTIDE SEQUENCE [LARGE SCALE GENOMIC DNA]</scope>
    <source>
        <strain evidence="8">CBS 6772</strain>
    </source>
</reference>
<sequence>MLGRLLAKSMFTDVSSNVEEGVPSFSTHVHDDVKLMLYGNKHIDYQATTHQFRVVIAQEMGQIMSRHNYQIVLDYVASRGSAMDQISLSELKDYIFGSPVRAKNRNQSDKFRVVTSAGVLLVIRAFYVSGGDNRHAICLCLPDTFMTALSEVWSHISKWLDECQALLESSLLRSGSSFLPRDLRLQDPQSADSIVQSIFKLLLPLIASHTDIPRLLLYPASCQEFVMAWFKDVFHWLDIKDGHRLRFLPVLLAKITHEYREELIANESTRIVVISGNMAVANKLIFIISGLLKPRFTGPIPTINGTPQAEITKNKGPSKEDDGQDNRYFSTVTNKGWEIPCKTSRYTSTSLSSDESSAHVIQPSSIKSGSSSLQYLSSSMSSAYGSYGSWFNKRFAQSPSGKTNDPSDQPFSLHRNNSSTSLHQMAMNNRITPQPSPSLNEYDEYPWTSTSGSPRVEQTRMNFPSSSGTLLHNIDIKRNTLRITDTTELDEKFESLCLFDSSNLSTTITPGTQKHASVLEVSFEDESQYKSAELLPKYTSYLPTFVPWFQLQAFPIASDSERKVINAMKRDLHSHEYSRTLLISLRSREIKDIVLEKDVSTHKIVQRTKWIFNTGKCASVSPKFQQAISAVECNIKRAMDIWEDTISVDNKEKNLLKIFNEMQS</sequence>
<evidence type="ECO:0000313" key="9">
    <source>
        <dbReference type="Proteomes" id="UP000190831"/>
    </source>
</evidence>
<evidence type="ECO:0000259" key="7">
    <source>
        <dbReference type="PROSITE" id="PS51836"/>
    </source>
</evidence>
<dbReference type="GO" id="GO:0006865">
    <property type="term" value="P:amino acid transport"/>
    <property type="evidence" value="ECO:0007669"/>
    <property type="project" value="UniProtKB-KW"/>
</dbReference>
<evidence type="ECO:0000256" key="6">
    <source>
        <dbReference type="SAM" id="MobiDB-lite"/>
    </source>
</evidence>
<dbReference type="GO" id="GO:0015031">
    <property type="term" value="P:protein transport"/>
    <property type="evidence" value="ECO:0007669"/>
    <property type="project" value="UniProtKB-KW"/>
</dbReference>
<proteinExistence type="inferred from homology"/>
<dbReference type="STRING" id="4955.A0A1G4MGZ6"/>
<name>A0A1G4MGZ6_LACFM</name>
<keyword evidence="3" id="KW-0813">Transport</keyword>
<keyword evidence="9" id="KW-1185">Reference proteome</keyword>
<organism evidence="8 9">
    <name type="scientific">Lachancea fermentati</name>
    <name type="common">Zygosaccharomyces fermentati</name>
    <dbReference type="NCBI Taxonomy" id="4955"/>
    <lineage>
        <taxon>Eukaryota</taxon>
        <taxon>Fungi</taxon>
        <taxon>Dikarya</taxon>
        <taxon>Ascomycota</taxon>
        <taxon>Saccharomycotina</taxon>
        <taxon>Saccharomycetes</taxon>
        <taxon>Saccharomycetales</taxon>
        <taxon>Saccharomycetaceae</taxon>
        <taxon>Lachancea</taxon>
    </lineage>
</organism>
<feature type="region of interest" description="Disordered" evidence="6">
    <location>
        <begin position="303"/>
        <end position="327"/>
    </location>
</feature>
<evidence type="ECO:0000256" key="1">
    <source>
        <dbReference type="ARBA" id="ARBA00010162"/>
    </source>
</evidence>
<evidence type="ECO:0000256" key="4">
    <source>
        <dbReference type="ARBA" id="ARBA00022927"/>
    </source>
</evidence>
<dbReference type="OrthoDB" id="4063558at2759"/>
<dbReference type="PROSITE" id="PS51836">
    <property type="entry name" value="DENN_FNIP12"/>
    <property type="match status" value="1"/>
</dbReference>
<evidence type="ECO:0000256" key="2">
    <source>
        <dbReference type="ARBA" id="ARBA00013394"/>
    </source>
</evidence>
<comment type="similarity">
    <text evidence="1">Belongs to the LST4 family.</text>
</comment>
<keyword evidence="5" id="KW-0029">Amino-acid transport</keyword>
<feature type="region of interest" description="Disordered" evidence="6">
    <location>
        <begin position="397"/>
        <end position="417"/>
    </location>
</feature>
<feature type="domain" description="UDENN FNIP1/2-type" evidence="7">
    <location>
        <begin position="47"/>
        <end position="664"/>
    </location>
</feature>
<gene>
    <name evidence="8" type="ORF">LAFE_0G04324G</name>
</gene>
<dbReference type="OMA" id="SEYDEYP"/>
<dbReference type="InterPro" id="IPR037545">
    <property type="entry name" value="DENN_FNIP1/2"/>
</dbReference>
<evidence type="ECO:0000256" key="3">
    <source>
        <dbReference type="ARBA" id="ARBA00022448"/>
    </source>
</evidence>
<accession>A0A1G4MGZ6</accession>
<dbReference type="Proteomes" id="UP000190831">
    <property type="component" value="Chromosome G"/>
</dbReference>